<dbReference type="Pfam" id="PF04612">
    <property type="entry name" value="T2SSM"/>
    <property type="match status" value="1"/>
</dbReference>
<keyword evidence="11" id="KW-1185">Reference proteome</keyword>
<dbReference type="EMBL" id="BAABBF010000007">
    <property type="protein sequence ID" value="GAA3719265.1"/>
    <property type="molecule type" value="Genomic_DNA"/>
</dbReference>
<evidence type="ECO:0000256" key="3">
    <source>
        <dbReference type="ARBA" id="ARBA00022448"/>
    </source>
</evidence>
<dbReference type="InterPro" id="IPR023229">
    <property type="entry name" value="T2SS_M_periplasmic_sf"/>
</dbReference>
<keyword evidence="9" id="KW-0472">Membrane</keyword>
<evidence type="ECO:0000256" key="7">
    <source>
        <dbReference type="ARBA" id="ARBA00022927"/>
    </source>
</evidence>
<dbReference type="Gene3D" id="3.30.1360.100">
    <property type="entry name" value="General secretion pathway protein M, EpsM"/>
    <property type="match status" value="1"/>
</dbReference>
<keyword evidence="4" id="KW-1003">Cell membrane</keyword>
<evidence type="ECO:0000256" key="5">
    <source>
        <dbReference type="ARBA" id="ARBA00022519"/>
    </source>
</evidence>
<dbReference type="InterPro" id="IPR007690">
    <property type="entry name" value="T2SS_GspM"/>
</dbReference>
<evidence type="ECO:0000256" key="8">
    <source>
        <dbReference type="ARBA" id="ARBA00022989"/>
    </source>
</evidence>
<evidence type="ECO:0000256" key="6">
    <source>
        <dbReference type="ARBA" id="ARBA00022692"/>
    </source>
</evidence>
<keyword evidence="5" id="KW-0997">Cell inner membrane</keyword>
<dbReference type="Proteomes" id="UP001500523">
    <property type="component" value="Unassembled WGS sequence"/>
</dbReference>
<accession>A0ABP7EHA8</accession>
<evidence type="ECO:0000313" key="10">
    <source>
        <dbReference type="EMBL" id="GAA3719265.1"/>
    </source>
</evidence>
<name>A0ABP7EHA8_9SPHN</name>
<sequence length="158" mass="16755">MMALRSWFGGRSPREKRLLLVMAGLAIVTIVWSLILRPLGDAMAGARERHAAAVVRYGETSARVDALRDARAARVPLLTGSLADAVRARAEQAGFPLASLDPAGNDGVSVSIQSARGAALTAWLARLERAGIVVESATLTDNGDRTVAGRIMLRRRAA</sequence>
<keyword evidence="6" id="KW-0812">Transmembrane</keyword>
<proteinExistence type="inferred from homology"/>
<comment type="subcellular location">
    <subcellularLocation>
        <location evidence="1">Cell inner membrane</location>
        <topology evidence="1">Single-pass membrane protein</topology>
    </subcellularLocation>
</comment>
<gene>
    <name evidence="10" type="ORF">GCM10022268_29400</name>
</gene>
<evidence type="ECO:0000256" key="9">
    <source>
        <dbReference type="ARBA" id="ARBA00023136"/>
    </source>
</evidence>
<keyword evidence="7" id="KW-0653">Protein transport</keyword>
<evidence type="ECO:0000256" key="1">
    <source>
        <dbReference type="ARBA" id="ARBA00004377"/>
    </source>
</evidence>
<evidence type="ECO:0000313" key="11">
    <source>
        <dbReference type="Proteomes" id="UP001500523"/>
    </source>
</evidence>
<evidence type="ECO:0008006" key="12">
    <source>
        <dbReference type="Google" id="ProtNLM"/>
    </source>
</evidence>
<evidence type="ECO:0000256" key="2">
    <source>
        <dbReference type="ARBA" id="ARBA00010637"/>
    </source>
</evidence>
<comment type="similarity">
    <text evidence="2">Belongs to the GSP M family.</text>
</comment>
<reference evidence="11" key="1">
    <citation type="journal article" date="2019" name="Int. J. Syst. Evol. Microbiol.">
        <title>The Global Catalogue of Microorganisms (GCM) 10K type strain sequencing project: providing services to taxonomists for standard genome sequencing and annotation.</title>
        <authorList>
            <consortium name="The Broad Institute Genomics Platform"/>
            <consortium name="The Broad Institute Genome Sequencing Center for Infectious Disease"/>
            <person name="Wu L."/>
            <person name="Ma J."/>
        </authorList>
    </citation>
    <scope>NUCLEOTIDE SEQUENCE [LARGE SCALE GENOMIC DNA]</scope>
    <source>
        <strain evidence="11">JCM 17498</strain>
    </source>
</reference>
<comment type="caution">
    <text evidence="10">The sequence shown here is derived from an EMBL/GenBank/DDBJ whole genome shotgun (WGS) entry which is preliminary data.</text>
</comment>
<organism evidence="10 11">
    <name type="scientific">Sphingomonas cynarae</name>
    <dbReference type="NCBI Taxonomy" id="930197"/>
    <lineage>
        <taxon>Bacteria</taxon>
        <taxon>Pseudomonadati</taxon>
        <taxon>Pseudomonadota</taxon>
        <taxon>Alphaproteobacteria</taxon>
        <taxon>Sphingomonadales</taxon>
        <taxon>Sphingomonadaceae</taxon>
        <taxon>Sphingomonas</taxon>
    </lineage>
</organism>
<protein>
    <recommendedName>
        <fullName evidence="12">Type II secretion system protein M</fullName>
    </recommendedName>
</protein>
<keyword evidence="8" id="KW-1133">Transmembrane helix</keyword>
<dbReference type="RefSeq" id="WP_344694157.1">
    <property type="nucleotide sequence ID" value="NZ_BAABBF010000007.1"/>
</dbReference>
<evidence type="ECO:0000256" key="4">
    <source>
        <dbReference type="ARBA" id="ARBA00022475"/>
    </source>
</evidence>
<dbReference type="SUPFAM" id="SSF103054">
    <property type="entry name" value="General secretion pathway protein M, EpsM"/>
    <property type="match status" value="1"/>
</dbReference>
<keyword evidence="3" id="KW-0813">Transport</keyword>